<comment type="caution">
    <text evidence="3">The sequence shown here is derived from an EMBL/GenBank/DDBJ whole genome shotgun (WGS) entry which is preliminary data.</text>
</comment>
<dbReference type="SUPFAM" id="SSF56300">
    <property type="entry name" value="Metallo-dependent phosphatases"/>
    <property type="match status" value="1"/>
</dbReference>
<evidence type="ECO:0000256" key="1">
    <source>
        <dbReference type="SAM" id="SignalP"/>
    </source>
</evidence>
<dbReference type="InParanoid" id="A0A1X2H0Q3"/>
<feature type="domain" description="Calcineurin-like phosphoesterase" evidence="2">
    <location>
        <begin position="25"/>
        <end position="239"/>
    </location>
</feature>
<dbReference type="InterPro" id="IPR004843">
    <property type="entry name" value="Calcineurin-like_PHP"/>
</dbReference>
<feature type="chain" id="PRO_5012801114" evidence="1">
    <location>
        <begin position="20"/>
        <end position="301"/>
    </location>
</feature>
<evidence type="ECO:0000259" key="2">
    <source>
        <dbReference type="Pfam" id="PF00149"/>
    </source>
</evidence>
<dbReference type="AlphaFoldDB" id="A0A1X2H0Q3"/>
<dbReference type="InterPro" id="IPR029052">
    <property type="entry name" value="Metallo-depent_PP-like"/>
</dbReference>
<reference evidence="3 4" key="1">
    <citation type="submission" date="2016-07" db="EMBL/GenBank/DDBJ databases">
        <title>Pervasive Adenine N6-methylation of Active Genes in Fungi.</title>
        <authorList>
            <consortium name="DOE Joint Genome Institute"/>
            <person name="Mondo S.J."/>
            <person name="Dannebaum R.O."/>
            <person name="Kuo R.C."/>
            <person name="Labutti K."/>
            <person name="Haridas S."/>
            <person name="Kuo A."/>
            <person name="Salamov A."/>
            <person name="Ahrendt S.R."/>
            <person name="Lipzen A."/>
            <person name="Sullivan W."/>
            <person name="Andreopoulos W.B."/>
            <person name="Clum A."/>
            <person name="Lindquist E."/>
            <person name="Daum C."/>
            <person name="Ramamoorthy G.K."/>
            <person name="Gryganskyi A."/>
            <person name="Culley D."/>
            <person name="Magnuson J.K."/>
            <person name="James T.Y."/>
            <person name="O'Malley M.A."/>
            <person name="Stajich J.E."/>
            <person name="Spatafora J.W."/>
            <person name="Visel A."/>
            <person name="Grigoriev I.V."/>
        </authorList>
    </citation>
    <scope>NUCLEOTIDE SEQUENCE [LARGE SCALE GENOMIC DNA]</scope>
    <source>
        <strain evidence="3 4">NRRL 2496</strain>
    </source>
</reference>
<dbReference type="Gene3D" id="3.60.21.10">
    <property type="match status" value="1"/>
</dbReference>
<proteinExistence type="predicted"/>
<evidence type="ECO:0000313" key="4">
    <source>
        <dbReference type="Proteomes" id="UP000242180"/>
    </source>
</evidence>
<dbReference type="PANTHER" id="PTHR46546:SF4">
    <property type="entry name" value="SHEWANELLA-LIKE PROTEIN PHOSPHATASE 1"/>
    <property type="match status" value="1"/>
</dbReference>
<dbReference type="GO" id="GO:0016787">
    <property type="term" value="F:hydrolase activity"/>
    <property type="evidence" value="ECO:0007669"/>
    <property type="project" value="InterPro"/>
</dbReference>
<organism evidence="3 4">
    <name type="scientific">Syncephalastrum racemosum</name>
    <name type="common">Filamentous fungus</name>
    <dbReference type="NCBI Taxonomy" id="13706"/>
    <lineage>
        <taxon>Eukaryota</taxon>
        <taxon>Fungi</taxon>
        <taxon>Fungi incertae sedis</taxon>
        <taxon>Mucoromycota</taxon>
        <taxon>Mucoromycotina</taxon>
        <taxon>Mucoromycetes</taxon>
        <taxon>Mucorales</taxon>
        <taxon>Syncephalastraceae</taxon>
        <taxon>Syncephalastrum</taxon>
    </lineage>
</organism>
<name>A0A1X2H0Q3_SYNRA</name>
<dbReference type="Proteomes" id="UP000242180">
    <property type="component" value="Unassembled WGS sequence"/>
</dbReference>
<sequence length="301" mass="32735">MSVWLIGLILLSTIASGLTVRPDQRIVATGDLHGDLDNTLRILQFTGLVNSDATWTAGDTIWGDVVDRGVDTIPLYKLIQRLRAEAAAAGGAVVSTLGNHEVMNMIGDWRYVHPSDIASFGGTAARAEAFSPEGWIGEELLQWNVTAVVGSSLFCHGGVHFGYATPHGTKINDEAKRILPDYIASHGSHHHDPYGVFGSQGPTWYRGYALDSEDEVCPLLEKALKELQVDRMVMGHTVQRDGHIRTRCGGRAILIDIGISHVYGGYPGALEIMGDQIAAIYDNGRRELLTPTGQNTRHDEL</sequence>
<keyword evidence="4" id="KW-1185">Reference proteome</keyword>
<accession>A0A1X2H0Q3</accession>
<gene>
    <name evidence="3" type="ORF">BCR43DRAFT_446844</name>
</gene>
<dbReference type="EMBL" id="MCGN01000011">
    <property type="protein sequence ID" value="ORY91013.1"/>
    <property type="molecule type" value="Genomic_DNA"/>
</dbReference>
<feature type="signal peptide" evidence="1">
    <location>
        <begin position="1"/>
        <end position="19"/>
    </location>
</feature>
<keyword evidence="1" id="KW-0732">Signal</keyword>
<dbReference type="Pfam" id="PF00149">
    <property type="entry name" value="Metallophos"/>
    <property type="match status" value="1"/>
</dbReference>
<protein>
    <submittedName>
        <fullName evidence="3">Metallo-dependent phosphatase-like protein</fullName>
    </submittedName>
</protein>
<dbReference type="OrthoDB" id="5976022at2759"/>
<evidence type="ECO:0000313" key="3">
    <source>
        <dbReference type="EMBL" id="ORY91013.1"/>
    </source>
</evidence>
<dbReference type="FunCoup" id="A0A1X2H0Q3">
    <property type="interactions" value="4"/>
</dbReference>
<dbReference type="OMA" id="NEVLWFM"/>
<dbReference type="STRING" id="13706.A0A1X2H0Q3"/>
<dbReference type="PANTHER" id="PTHR46546">
    <property type="entry name" value="SHEWANELLA-LIKE PROTEIN PHOSPHATASE 1"/>
    <property type="match status" value="1"/>
</dbReference>